<dbReference type="AlphaFoldDB" id="A0A318T346"/>
<gene>
    <name evidence="2" type="ORF">DFP88_102437</name>
</gene>
<feature type="signal peptide" evidence="1">
    <location>
        <begin position="1"/>
        <end position="34"/>
    </location>
</feature>
<name>A0A318T346_9RHOB</name>
<keyword evidence="1" id="KW-0732">Signal</keyword>
<dbReference type="EMBL" id="QJTE01000002">
    <property type="protein sequence ID" value="PYE84634.1"/>
    <property type="molecule type" value="Genomic_DNA"/>
</dbReference>
<proteinExistence type="predicted"/>
<keyword evidence="3" id="KW-1185">Reference proteome</keyword>
<organism evidence="2 3">
    <name type="scientific">Pseudoroseicyclus aestuarii</name>
    <dbReference type="NCBI Taxonomy" id="1795041"/>
    <lineage>
        <taxon>Bacteria</taxon>
        <taxon>Pseudomonadati</taxon>
        <taxon>Pseudomonadota</taxon>
        <taxon>Alphaproteobacteria</taxon>
        <taxon>Rhodobacterales</taxon>
        <taxon>Paracoccaceae</taxon>
        <taxon>Pseudoroseicyclus</taxon>
    </lineage>
</organism>
<accession>A0A318T346</accession>
<sequence>MVIVMSKPAAPLLHRLAPAGLALGLLLAAAPASAACYADYKAKQDDPLRLHYGVAEISGACERGNAEAQLRQRLADAGWNLLNVLGLFDDSGLEERRDSAGEFYLRF</sequence>
<evidence type="ECO:0000313" key="2">
    <source>
        <dbReference type="EMBL" id="PYE84634.1"/>
    </source>
</evidence>
<feature type="chain" id="PRO_5016329554" description="YpeB-like protein with protease inhibitory function" evidence="1">
    <location>
        <begin position="35"/>
        <end position="107"/>
    </location>
</feature>
<evidence type="ECO:0000313" key="3">
    <source>
        <dbReference type="Proteomes" id="UP000248311"/>
    </source>
</evidence>
<protein>
    <recommendedName>
        <fullName evidence="4">YpeB-like protein with protease inhibitory function</fullName>
    </recommendedName>
</protein>
<dbReference type="Proteomes" id="UP000248311">
    <property type="component" value="Unassembled WGS sequence"/>
</dbReference>
<comment type="caution">
    <text evidence="2">The sequence shown here is derived from an EMBL/GenBank/DDBJ whole genome shotgun (WGS) entry which is preliminary data.</text>
</comment>
<evidence type="ECO:0008006" key="4">
    <source>
        <dbReference type="Google" id="ProtNLM"/>
    </source>
</evidence>
<evidence type="ECO:0000256" key="1">
    <source>
        <dbReference type="SAM" id="SignalP"/>
    </source>
</evidence>
<reference evidence="2 3" key="1">
    <citation type="submission" date="2018-06" db="EMBL/GenBank/DDBJ databases">
        <title>Genomic Encyclopedia of Type Strains, Phase III (KMG-III): the genomes of soil and plant-associated and newly described type strains.</title>
        <authorList>
            <person name="Whitman W."/>
        </authorList>
    </citation>
    <scope>NUCLEOTIDE SEQUENCE [LARGE SCALE GENOMIC DNA]</scope>
    <source>
        <strain evidence="2 3">CECT 9025</strain>
    </source>
</reference>